<reference evidence="1 2" key="1">
    <citation type="journal article" date="2018" name="Environ. Microbiol.">
        <title>Novel phage-host interactions and evolution as revealed by a cyanomyovirus isolated from an estuarine environment.</title>
        <authorList>
            <person name="Xu Y."/>
            <person name="Zhang R."/>
            <person name="Wang N."/>
            <person name="Cai L."/>
            <person name="Tong Y."/>
            <person name="Sun Q."/>
            <person name="Chen F."/>
            <person name="Jiao N."/>
        </authorList>
    </citation>
    <scope>NUCLEOTIDE SEQUENCE [LARGE SCALE GENOMIC DNA]</scope>
</reference>
<protein>
    <submittedName>
        <fullName evidence="1">Uncharacterized protein</fullName>
    </submittedName>
</protein>
<sequence>MTAPEQEEFTISQFTKEVRDGSAGENCCIYVDLVFQILVEDVDFNPFVNLVDGEDYWKIGGFLSLDEVEAYENRELPISPDDFPTFMEEGVAMKKIIFVHKDYVLPLYSFLEKTEDGSVRFREYFKNDRIVQETLDAINKTKSLHELHRLLSILSFCWD</sequence>
<evidence type="ECO:0000313" key="1">
    <source>
        <dbReference type="EMBL" id="ATW62705.1"/>
    </source>
</evidence>
<keyword evidence="2" id="KW-1185">Reference proteome</keyword>
<gene>
    <name evidence="1" type="ORF">SCBWM1_gp21</name>
</gene>
<proteinExistence type="predicted"/>
<dbReference type="EMBL" id="MG450654">
    <property type="protein sequence ID" value="ATW62705.1"/>
    <property type="molecule type" value="Genomic_DNA"/>
</dbReference>
<organism evidence="1 2">
    <name type="scientific">Synechococcus phage S-CBWM1</name>
    <dbReference type="NCBI Taxonomy" id="2053653"/>
    <lineage>
        <taxon>Viruses</taxon>
        <taxon>Duplodnaviria</taxon>
        <taxon>Heunggongvirae</taxon>
        <taxon>Uroviricota</taxon>
        <taxon>Caudoviricetes</taxon>
        <taxon>Aokuangvirus</taxon>
        <taxon>Aokuangvirus SCBWM1</taxon>
    </lineage>
</organism>
<accession>A0A3G1L3E3</accession>
<name>A0A3G1L3E3_9CAUD</name>
<dbReference type="Proteomes" id="UP000274731">
    <property type="component" value="Segment"/>
</dbReference>
<evidence type="ECO:0000313" key="2">
    <source>
        <dbReference type="Proteomes" id="UP000274731"/>
    </source>
</evidence>